<dbReference type="GO" id="GO:0008843">
    <property type="term" value="F:endochitinase activity"/>
    <property type="evidence" value="ECO:0007669"/>
    <property type="project" value="UniProtKB-EC"/>
</dbReference>
<evidence type="ECO:0000256" key="5">
    <source>
        <dbReference type="ARBA" id="ARBA00023277"/>
    </source>
</evidence>
<dbReference type="PANTHER" id="PTHR11177">
    <property type="entry name" value="CHITINASE"/>
    <property type="match status" value="1"/>
</dbReference>
<dbReference type="GO" id="GO:0005576">
    <property type="term" value="C:extracellular region"/>
    <property type="evidence" value="ECO:0007669"/>
    <property type="project" value="TreeGrafter"/>
</dbReference>
<dbReference type="SMART" id="SM00636">
    <property type="entry name" value="Glyco_18"/>
    <property type="match status" value="1"/>
</dbReference>
<keyword evidence="6 8" id="KW-0326">Glycosidase</keyword>
<dbReference type="GO" id="GO:0030435">
    <property type="term" value="P:sporulation resulting in formation of a cellular spore"/>
    <property type="evidence" value="ECO:0007669"/>
    <property type="project" value="EnsemblFungi"/>
</dbReference>
<accession>A0A2P7YI46</accession>
<comment type="catalytic activity">
    <reaction evidence="1">
        <text>Random endo-hydrolysis of N-acetyl-beta-D-glucosaminide (1-&gt;4)-beta-linkages in chitin and chitodextrins.</text>
        <dbReference type="EC" id="3.2.1.14"/>
    </reaction>
</comment>
<evidence type="ECO:0000313" key="12">
    <source>
        <dbReference type="Proteomes" id="UP000241107"/>
    </source>
</evidence>
<comment type="caution">
    <text evidence="11">The sequence shown here is derived from an EMBL/GenBank/DDBJ whole genome shotgun (WGS) entry which is preliminary data.</text>
</comment>
<dbReference type="SUPFAM" id="SSF51445">
    <property type="entry name" value="(Trans)glycosidases"/>
    <property type="match status" value="1"/>
</dbReference>
<keyword evidence="7" id="KW-0624">Polysaccharide degradation</keyword>
<keyword evidence="5" id="KW-0119">Carbohydrate metabolism</keyword>
<dbReference type="EC" id="3.2.1.14" evidence="2"/>
<feature type="domain" description="GH18" evidence="10">
    <location>
        <begin position="12"/>
        <end position="356"/>
    </location>
</feature>
<keyword evidence="12" id="KW-1185">Reference proteome</keyword>
<dbReference type="InterPro" id="IPR001223">
    <property type="entry name" value="Glyco_hydro18_cat"/>
</dbReference>
<dbReference type="InterPro" id="IPR011583">
    <property type="entry name" value="Chitinase_II/V-like_cat"/>
</dbReference>
<dbReference type="SUPFAM" id="SSF54556">
    <property type="entry name" value="Chitinase insertion domain"/>
    <property type="match status" value="1"/>
</dbReference>
<dbReference type="RefSeq" id="XP_024712130.1">
    <property type="nucleotide sequence ID" value="XM_024859748.1"/>
</dbReference>
<dbReference type="GO" id="GO:0035885">
    <property type="term" value="F:exochitinase activity"/>
    <property type="evidence" value="ECO:0007669"/>
    <property type="project" value="EnsemblFungi"/>
</dbReference>
<evidence type="ECO:0000313" key="11">
    <source>
        <dbReference type="EMBL" id="PSK35639.1"/>
    </source>
</evidence>
<sequence length="366" mass="40683">MKNTSDSSNQSIVSGIYFSNWSVYGAKHFPSALDSKNLSHVFYAFMKIDGSSGEVTYSDEWADVQMPIDNKEGALGLFAAIKQDKRELKLLMSIGGWGTSAQFTQITSDEAKLLKFVESSVALVEKHHLDGIDIDWEYPTNAQEGRQLVILLQRLKEKLNKLHGGLLLTIASPASEDHCQYIDFPATDKLVNYWNVMAYDFAGSGWSQKTGYHSNLYGDNGDTSLNVDQIVNYYISRVDSKKIILGMPLYGRTFSKPAEPKVGVEFSKEASGDGTLNYGEINANDEKFDKERVAAYAYNKNDNLLVTYDNQQSASAKADYVKNKNLGGGFWWDSKGESKDKDRKLVGKFVDALGGSGVLDNSKNWV</sequence>
<dbReference type="InterPro" id="IPR029070">
    <property type="entry name" value="Chitinase_insertion_sf"/>
</dbReference>
<name>A0A2P7YI46_9ASCO</name>
<dbReference type="GO" id="GO:0008061">
    <property type="term" value="F:chitin binding"/>
    <property type="evidence" value="ECO:0007669"/>
    <property type="project" value="InterPro"/>
</dbReference>
<dbReference type="EMBL" id="PYFQ01000014">
    <property type="protein sequence ID" value="PSK35639.1"/>
    <property type="molecule type" value="Genomic_DNA"/>
</dbReference>
<evidence type="ECO:0000256" key="9">
    <source>
        <dbReference type="RuleBase" id="RU004453"/>
    </source>
</evidence>
<evidence type="ECO:0000256" key="3">
    <source>
        <dbReference type="ARBA" id="ARBA00022801"/>
    </source>
</evidence>
<evidence type="ECO:0000256" key="6">
    <source>
        <dbReference type="ARBA" id="ARBA00023295"/>
    </source>
</evidence>
<comment type="similarity">
    <text evidence="9">Belongs to the glycosyl hydrolase 18 family.</text>
</comment>
<proteinExistence type="inferred from homology"/>
<reference evidence="11 12" key="1">
    <citation type="submission" date="2018-03" db="EMBL/GenBank/DDBJ databases">
        <title>Candida pseudohaemulonii genome assembly and annotation.</title>
        <authorList>
            <person name="Munoz J.F."/>
            <person name="Gade L.G."/>
            <person name="Chow N.A."/>
            <person name="Litvintseva A.P."/>
            <person name="Loparev V.N."/>
            <person name="Cuomo C.A."/>
        </authorList>
    </citation>
    <scope>NUCLEOTIDE SEQUENCE [LARGE SCALE GENOMIC DNA]</scope>
    <source>
        <strain evidence="11 12">B12108</strain>
    </source>
</reference>
<dbReference type="GeneID" id="36567815"/>
<evidence type="ECO:0000256" key="8">
    <source>
        <dbReference type="RuleBase" id="RU000489"/>
    </source>
</evidence>
<evidence type="ECO:0000259" key="10">
    <source>
        <dbReference type="PROSITE" id="PS51910"/>
    </source>
</evidence>
<dbReference type="Proteomes" id="UP000241107">
    <property type="component" value="Unassembled WGS sequence"/>
</dbReference>
<dbReference type="GO" id="GO:0000272">
    <property type="term" value="P:polysaccharide catabolic process"/>
    <property type="evidence" value="ECO:0007669"/>
    <property type="project" value="UniProtKB-KW"/>
</dbReference>
<dbReference type="PROSITE" id="PS51910">
    <property type="entry name" value="GH18_2"/>
    <property type="match status" value="1"/>
</dbReference>
<dbReference type="STRING" id="418784.A0A2P7YI46"/>
<dbReference type="InterPro" id="IPR001579">
    <property type="entry name" value="Glyco_hydro_18_chit_AS"/>
</dbReference>
<dbReference type="PANTHER" id="PTHR11177:SF317">
    <property type="entry name" value="CHITINASE 12-RELATED"/>
    <property type="match status" value="1"/>
</dbReference>
<dbReference type="VEuPathDB" id="FungiDB:C7M61_004428"/>
<keyword evidence="4" id="KW-0146">Chitin degradation</keyword>
<evidence type="ECO:0000256" key="4">
    <source>
        <dbReference type="ARBA" id="ARBA00023024"/>
    </source>
</evidence>
<keyword evidence="3 8" id="KW-0378">Hydrolase</keyword>
<dbReference type="OrthoDB" id="76388at2759"/>
<dbReference type="InterPro" id="IPR017853">
    <property type="entry name" value="GH"/>
</dbReference>
<dbReference type="Gene3D" id="3.10.50.10">
    <property type="match status" value="1"/>
</dbReference>
<gene>
    <name evidence="11" type="ORF">C7M61_004428</name>
</gene>
<dbReference type="InterPro" id="IPR050314">
    <property type="entry name" value="Glycosyl_Hydrlase_18"/>
</dbReference>
<dbReference type="AlphaFoldDB" id="A0A2P7YI46"/>
<dbReference type="PROSITE" id="PS01095">
    <property type="entry name" value="GH18_1"/>
    <property type="match status" value="1"/>
</dbReference>
<evidence type="ECO:0000256" key="1">
    <source>
        <dbReference type="ARBA" id="ARBA00000822"/>
    </source>
</evidence>
<dbReference type="Gene3D" id="3.20.20.80">
    <property type="entry name" value="Glycosidases"/>
    <property type="match status" value="1"/>
</dbReference>
<dbReference type="Pfam" id="PF00704">
    <property type="entry name" value="Glyco_hydro_18"/>
    <property type="match status" value="1"/>
</dbReference>
<evidence type="ECO:0000256" key="7">
    <source>
        <dbReference type="ARBA" id="ARBA00023326"/>
    </source>
</evidence>
<protein>
    <recommendedName>
        <fullName evidence="2">chitinase</fullName>
        <ecNumber evidence="2">3.2.1.14</ecNumber>
    </recommendedName>
</protein>
<dbReference type="CDD" id="cd06548">
    <property type="entry name" value="GH18_chitinase"/>
    <property type="match status" value="1"/>
</dbReference>
<organism evidence="11 12">
    <name type="scientific">Candidozyma pseudohaemuli</name>
    <dbReference type="NCBI Taxonomy" id="418784"/>
    <lineage>
        <taxon>Eukaryota</taxon>
        <taxon>Fungi</taxon>
        <taxon>Dikarya</taxon>
        <taxon>Ascomycota</taxon>
        <taxon>Saccharomycotina</taxon>
        <taxon>Pichiomycetes</taxon>
        <taxon>Metschnikowiaceae</taxon>
        <taxon>Candidozyma</taxon>
    </lineage>
</organism>
<dbReference type="GO" id="GO:0006032">
    <property type="term" value="P:chitin catabolic process"/>
    <property type="evidence" value="ECO:0007669"/>
    <property type="project" value="UniProtKB-KW"/>
</dbReference>
<evidence type="ECO:0000256" key="2">
    <source>
        <dbReference type="ARBA" id="ARBA00012729"/>
    </source>
</evidence>